<accession>A0AAN7YYQ8</accession>
<comment type="similarity">
    <text evidence="3">Belongs to the CSN1 family.</text>
</comment>
<feature type="compositionally biased region" description="Basic and acidic residues" evidence="8">
    <location>
        <begin position="1"/>
        <end position="10"/>
    </location>
</feature>
<proteinExistence type="inferred from homology"/>
<comment type="caution">
    <text evidence="10">The sequence shown here is derived from an EMBL/GenBank/DDBJ whole genome shotgun (WGS) entry which is preliminary data.</text>
</comment>
<dbReference type="PROSITE" id="PS50250">
    <property type="entry name" value="PCI"/>
    <property type="match status" value="1"/>
</dbReference>
<dbReference type="GO" id="GO:0008180">
    <property type="term" value="C:COP9 signalosome"/>
    <property type="evidence" value="ECO:0007669"/>
    <property type="project" value="UniProtKB-KW"/>
</dbReference>
<keyword evidence="11" id="KW-1185">Reference proteome</keyword>
<evidence type="ECO:0000256" key="6">
    <source>
        <dbReference type="ARBA" id="ARBA00023242"/>
    </source>
</evidence>
<dbReference type="SMART" id="SM00088">
    <property type="entry name" value="PINT"/>
    <property type="match status" value="1"/>
</dbReference>
<keyword evidence="4" id="KW-0963">Cytoplasm</keyword>
<dbReference type="Pfam" id="PF21151">
    <property type="entry name" value="CSN1_C"/>
    <property type="match status" value="1"/>
</dbReference>
<evidence type="ECO:0000313" key="11">
    <source>
        <dbReference type="Proteomes" id="UP001344447"/>
    </source>
</evidence>
<dbReference type="SUPFAM" id="SSF46785">
    <property type="entry name" value="Winged helix' DNA-binding domain"/>
    <property type="match status" value="1"/>
</dbReference>
<reference evidence="10 11" key="1">
    <citation type="submission" date="2023-11" db="EMBL/GenBank/DDBJ databases">
        <title>Dfirmibasis_genome.</title>
        <authorList>
            <person name="Edelbroek B."/>
            <person name="Kjellin J."/>
            <person name="Jerlstrom-Hultqvist J."/>
            <person name="Soderbom F."/>
        </authorList>
    </citation>
    <scope>NUCLEOTIDE SEQUENCE [LARGE SCALE GENOMIC DNA]</scope>
    <source>
        <strain evidence="10 11">TNS-C-14</strain>
    </source>
</reference>
<feature type="coiled-coil region" evidence="7">
    <location>
        <begin position="98"/>
        <end position="125"/>
    </location>
</feature>
<evidence type="ECO:0000256" key="4">
    <source>
        <dbReference type="ARBA" id="ARBA00022490"/>
    </source>
</evidence>
<keyword evidence="5" id="KW-0736">Signalosome</keyword>
<evidence type="ECO:0000256" key="7">
    <source>
        <dbReference type="SAM" id="Coils"/>
    </source>
</evidence>
<dbReference type="Gene3D" id="1.25.40.570">
    <property type="match status" value="1"/>
</dbReference>
<name>A0AAN7YYQ8_9MYCE</name>
<dbReference type="PANTHER" id="PTHR14145:SF2">
    <property type="entry name" value="COP9 SIGNALOSOME COMPLEX SUBUNIT 1"/>
    <property type="match status" value="1"/>
</dbReference>
<feature type="compositionally biased region" description="Low complexity" evidence="8">
    <location>
        <begin position="11"/>
        <end position="21"/>
    </location>
</feature>
<gene>
    <name evidence="10" type="ORF">RB653_001485</name>
</gene>
<dbReference type="Pfam" id="PF01399">
    <property type="entry name" value="PCI"/>
    <property type="match status" value="1"/>
</dbReference>
<dbReference type="GO" id="GO:0005737">
    <property type="term" value="C:cytoplasm"/>
    <property type="evidence" value="ECO:0007669"/>
    <property type="project" value="UniProtKB-SubCell"/>
</dbReference>
<dbReference type="InterPro" id="IPR045135">
    <property type="entry name" value="Rpn7_N"/>
</dbReference>
<sequence>MEDMEVEKNSEGSSSSNNNNSSISNEFDLETYINNYTGFTKIYRLIFIAENCKPLEVEAYNMALKEVQKTPNLELYNNIINKSHGILEFDPSYIENLSKKNSLQLDKLEQDLNTAKSNMVKDSIRFAQNDLGEFYYKLGDHQNALKCFIRTRDYCTTSKHVLAMCFNIIKLGVDNQNYTHAPSYIAKAEQSPDLDSASNAKLRSVNGLLNLDSSRFKLAARKFIETPFEQSNVFSDIISPQDIAYYGGLCALATFDRNELKKKVIDDPMFKNYLELVPELRELINDFYNTKYGSCLKYLDKMKPILLLDIHLYKHVESLYQKIRSKALIQYFSPYQSVDMNIMAGAFNTTVIQLEREISKLIMDGDIQARIDSHNKRLYARKADQRTTTFEKTVQVGSDFQNSSNSLLLRLEMLNNNISTVSNRKDTDRSNWEHSLHHPHQMFNLFNNKF</sequence>
<dbReference type="Pfam" id="PF10602">
    <property type="entry name" value="RPN7"/>
    <property type="match status" value="1"/>
</dbReference>
<keyword evidence="7" id="KW-0175">Coiled coil</keyword>
<organism evidence="10 11">
    <name type="scientific">Dictyostelium firmibasis</name>
    <dbReference type="NCBI Taxonomy" id="79012"/>
    <lineage>
        <taxon>Eukaryota</taxon>
        <taxon>Amoebozoa</taxon>
        <taxon>Evosea</taxon>
        <taxon>Eumycetozoa</taxon>
        <taxon>Dictyostelia</taxon>
        <taxon>Dictyosteliales</taxon>
        <taxon>Dictyosteliaceae</taxon>
        <taxon>Dictyostelium</taxon>
    </lineage>
</organism>
<evidence type="ECO:0000256" key="1">
    <source>
        <dbReference type="ARBA" id="ARBA00004123"/>
    </source>
</evidence>
<dbReference type="InterPro" id="IPR048624">
    <property type="entry name" value="CSN1_C"/>
</dbReference>
<dbReference type="InterPro" id="IPR000717">
    <property type="entry name" value="PCI_dom"/>
</dbReference>
<evidence type="ECO:0000256" key="8">
    <source>
        <dbReference type="SAM" id="MobiDB-lite"/>
    </source>
</evidence>
<evidence type="ECO:0000313" key="10">
    <source>
        <dbReference type="EMBL" id="KAK5581452.1"/>
    </source>
</evidence>
<protein>
    <recommendedName>
        <fullName evidence="9">PCI domain-containing protein</fullName>
    </recommendedName>
</protein>
<keyword evidence="6" id="KW-0539">Nucleus</keyword>
<evidence type="ECO:0000256" key="2">
    <source>
        <dbReference type="ARBA" id="ARBA00004496"/>
    </source>
</evidence>
<dbReference type="InterPro" id="IPR036390">
    <property type="entry name" value="WH_DNA-bd_sf"/>
</dbReference>
<comment type="subcellular location">
    <subcellularLocation>
        <location evidence="2">Cytoplasm</location>
    </subcellularLocation>
    <subcellularLocation>
        <location evidence="1">Nucleus</location>
    </subcellularLocation>
</comment>
<feature type="region of interest" description="Disordered" evidence="8">
    <location>
        <begin position="1"/>
        <end position="21"/>
    </location>
</feature>
<evidence type="ECO:0000259" key="9">
    <source>
        <dbReference type="PROSITE" id="PS50250"/>
    </source>
</evidence>
<feature type="domain" description="PCI" evidence="9">
    <location>
        <begin position="215"/>
        <end position="385"/>
    </location>
</feature>
<dbReference type="Proteomes" id="UP001344447">
    <property type="component" value="Unassembled WGS sequence"/>
</dbReference>
<evidence type="ECO:0000256" key="5">
    <source>
        <dbReference type="ARBA" id="ARBA00022790"/>
    </source>
</evidence>
<evidence type="ECO:0000256" key="3">
    <source>
        <dbReference type="ARBA" id="ARBA00008793"/>
    </source>
</evidence>
<dbReference type="PANTHER" id="PTHR14145">
    <property type="entry name" value="26S PROTESOME SUBUNIT 6"/>
    <property type="match status" value="1"/>
</dbReference>
<dbReference type="EMBL" id="JAVFKY010000002">
    <property type="protein sequence ID" value="KAK5581452.1"/>
    <property type="molecule type" value="Genomic_DNA"/>
</dbReference>
<dbReference type="AlphaFoldDB" id="A0AAN7YYQ8"/>
<dbReference type="InterPro" id="IPR019585">
    <property type="entry name" value="Rpn7/CSN1"/>
</dbReference>